<evidence type="ECO:0000256" key="7">
    <source>
        <dbReference type="NCBIfam" id="TIGR00669"/>
    </source>
</evidence>
<evidence type="ECO:0000256" key="5">
    <source>
        <dbReference type="ARBA" id="ARBA00022840"/>
    </source>
</evidence>
<feature type="domain" description="Aminoacyl-transfer RNA synthetases class-II family profile" evidence="8">
    <location>
        <begin position="23"/>
        <end position="320"/>
    </location>
</feature>
<dbReference type="eggNOG" id="COG2502">
    <property type="taxonomic scope" value="Bacteria"/>
</dbReference>
<dbReference type="PROSITE" id="PS50862">
    <property type="entry name" value="AA_TRNA_LIGASE_II"/>
    <property type="match status" value="1"/>
</dbReference>
<dbReference type="PANTHER" id="PTHR30073">
    <property type="entry name" value="ASPARTATE--AMMONIA LIGASE"/>
    <property type="match status" value="1"/>
</dbReference>
<keyword evidence="3" id="KW-0028">Amino-acid biosynthesis</keyword>
<keyword evidence="2 9" id="KW-0436">Ligase</keyword>
<evidence type="ECO:0000313" key="9">
    <source>
        <dbReference type="EMBL" id="EAR26658.1"/>
    </source>
</evidence>
<dbReference type="InterPro" id="IPR006195">
    <property type="entry name" value="aa-tRNA-synth_II"/>
</dbReference>
<evidence type="ECO:0000256" key="1">
    <source>
        <dbReference type="ARBA" id="ARBA00022490"/>
    </source>
</evidence>
<reference evidence="9 10" key="1">
    <citation type="submission" date="2006-02" db="EMBL/GenBank/DDBJ databases">
        <authorList>
            <person name="Moran M.A."/>
            <person name="Kjelleberg S."/>
            <person name="Egan S."/>
            <person name="Saunders N."/>
            <person name="Thomas T."/>
            <person name="Ferriera S."/>
            <person name="Johnson J."/>
            <person name="Kravitz S."/>
            <person name="Halpern A."/>
            <person name="Remington K."/>
            <person name="Beeson K."/>
            <person name="Tran B."/>
            <person name="Rogers Y.-H."/>
            <person name="Friedman R."/>
            <person name="Venter J.C."/>
        </authorList>
    </citation>
    <scope>NUCLEOTIDE SEQUENCE [LARGE SCALE GENOMIC DNA]</scope>
    <source>
        <strain evidence="9 10">D2</strain>
    </source>
</reference>
<keyword evidence="10" id="KW-1185">Reference proteome</keyword>
<dbReference type="SUPFAM" id="SSF55681">
    <property type="entry name" value="Class II aaRS and biotin synthetases"/>
    <property type="match status" value="1"/>
</dbReference>
<gene>
    <name evidence="9" type="ORF">PTD2_17002</name>
</gene>
<dbReference type="InterPro" id="IPR045864">
    <property type="entry name" value="aa-tRNA-synth_II/BPL/LPL"/>
</dbReference>
<dbReference type="GO" id="GO:0004071">
    <property type="term" value="F:aspartate-ammonia ligase activity"/>
    <property type="evidence" value="ECO:0007669"/>
    <property type="project" value="UniProtKB-UniRule"/>
</dbReference>
<evidence type="ECO:0000256" key="4">
    <source>
        <dbReference type="ARBA" id="ARBA00022741"/>
    </source>
</evidence>
<evidence type="ECO:0000256" key="2">
    <source>
        <dbReference type="ARBA" id="ARBA00022598"/>
    </source>
</evidence>
<evidence type="ECO:0000313" key="10">
    <source>
        <dbReference type="Proteomes" id="UP000006201"/>
    </source>
</evidence>
<dbReference type="PIRSF" id="PIRSF001555">
    <property type="entry name" value="Asp_ammon_ligase"/>
    <property type="match status" value="1"/>
</dbReference>
<dbReference type="OrthoDB" id="3185462at2"/>
<dbReference type="GO" id="GO:0005524">
    <property type="term" value="F:ATP binding"/>
    <property type="evidence" value="ECO:0007669"/>
    <property type="project" value="UniProtKB-KW"/>
</dbReference>
<dbReference type="GO" id="GO:0005829">
    <property type="term" value="C:cytosol"/>
    <property type="evidence" value="ECO:0007669"/>
    <property type="project" value="TreeGrafter"/>
</dbReference>
<dbReference type="InterPro" id="IPR004618">
    <property type="entry name" value="AsnA"/>
</dbReference>
<keyword evidence="5" id="KW-0067">ATP-binding</keyword>
<dbReference type="Gene3D" id="3.30.930.10">
    <property type="entry name" value="Bira Bifunctional Protein, Domain 2"/>
    <property type="match status" value="1"/>
</dbReference>
<dbReference type="EMBL" id="AAOH01000010">
    <property type="protein sequence ID" value="EAR26658.1"/>
    <property type="molecule type" value="Genomic_DNA"/>
</dbReference>
<dbReference type="PANTHER" id="PTHR30073:SF5">
    <property type="entry name" value="ASPARTATE--AMMONIA LIGASE"/>
    <property type="match status" value="1"/>
</dbReference>
<comment type="caution">
    <text evidence="9">The sequence shown here is derived from an EMBL/GenBank/DDBJ whole genome shotgun (WGS) entry which is preliminary data.</text>
</comment>
<dbReference type="HOGENOM" id="CLU_071543_0_0_6"/>
<dbReference type="Proteomes" id="UP000006201">
    <property type="component" value="Unassembled WGS sequence"/>
</dbReference>
<sequence>MASQYIQTQQQISKAKALFATQLESKLGLIEVQAPLLAQVGNGIQDNLSGHEQAVAVKIKTMPDAQYEVVHSLAKWKRKTLADHGFSVGEGLYTNMKALRPDEDKLTPIHSVYVDQWDWEKVICIETERSLSFLKTTVETIYQSIKATELQLATLYGLTPFLPQHIQFVHAEQLARDYPALSGKEREQKVAKEFGAVFLIGIGGQLSDGAIHDVRAPDYDDWSTATCEQFSGLNGDILVWNPILNDVFEISSMGIRVDAKALQHQLAITGDEDRLAFAWHQQLLADKLPQTIGGGIGQSRLVMLLLQKQHIGEVQVGIWPDEVLAHYSAIL</sequence>
<keyword evidence="4" id="KW-0547">Nucleotide-binding</keyword>
<protein>
    <recommendedName>
        <fullName evidence="7">Aspartate--ammonia ligase</fullName>
        <ecNumber evidence="7">6.3.1.1</ecNumber>
    </recommendedName>
</protein>
<organism evidence="9 10">
    <name type="scientific">Pseudoalteromonas tunicata D2</name>
    <dbReference type="NCBI Taxonomy" id="87626"/>
    <lineage>
        <taxon>Bacteria</taxon>
        <taxon>Pseudomonadati</taxon>
        <taxon>Pseudomonadota</taxon>
        <taxon>Gammaproteobacteria</taxon>
        <taxon>Alteromonadales</taxon>
        <taxon>Pseudoalteromonadaceae</taxon>
        <taxon>Pseudoalteromonas</taxon>
    </lineage>
</organism>
<dbReference type="RefSeq" id="WP_009840642.1">
    <property type="nucleotide sequence ID" value="NZ_CH959302.1"/>
</dbReference>
<evidence type="ECO:0000259" key="8">
    <source>
        <dbReference type="PROSITE" id="PS50862"/>
    </source>
</evidence>
<dbReference type="STRING" id="87626.PTD2_17002"/>
<evidence type="ECO:0000256" key="3">
    <source>
        <dbReference type="ARBA" id="ARBA00022605"/>
    </source>
</evidence>
<dbReference type="EC" id="6.3.1.1" evidence="7"/>
<dbReference type="NCBIfam" id="TIGR00669">
    <property type="entry name" value="asnA"/>
    <property type="match status" value="1"/>
</dbReference>
<name>A4CEY3_9GAMM</name>
<keyword evidence="1" id="KW-0963">Cytoplasm</keyword>
<dbReference type="AlphaFoldDB" id="A4CEY3"/>
<evidence type="ECO:0000256" key="6">
    <source>
        <dbReference type="ARBA" id="ARBA00022888"/>
    </source>
</evidence>
<keyword evidence="6" id="KW-0061">Asparagine biosynthesis</keyword>
<accession>A4CEY3</accession>
<dbReference type="GO" id="GO:0006529">
    <property type="term" value="P:asparagine biosynthetic process"/>
    <property type="evidence" value="ECO:0007669"/>
    <property type="project" value="UniProtKB-UniRule"/>
</dbReference>
<dbReference type="Pfam" id="PF03590">
    <property type="entry name" value="AsnA"/>
    <property type="match status" value="1"/>
</dbReference>
<proteinExistence type="predicted"/>